<sequence length="171" mass="19295">MSVQGTVERAGQLQQLQQDARNDFVEHFELLLSTTPLPGLWWQISRSWNESGWHEVESAHQLEGLVLRLVGQQANLAVEDYNGTKYVQITEVGQDEFVLEIGYLGQHTHEYGWGTYNWRVGPTVASEDAPNQPDRFEPEHFLTSKQAIEVLQCWAAGTGIPLGYGASLHVY</sequence>
<protein>
    <submittedName>
        <fullName evidence="1">Uncharacterized protein</fullName>
    </submittedName>
</protein>
<dbReference type="Proteomes" id="UP000625033">
    <property type="component" value="Unassembled WGS sequence"/>
</dbReference>
<gene>
    <name evidence="1" type="ORF">IW252_001155</name>
</gene>
<evidence type="ECO:0000313" key="1">
    <source>
        <dbReference type="EMBL" id="MBG6084388.1"/>
    </source>
</evidence>
<reference evidence="1" key="1">
    <citation type="submission" date="2020-11" db="EMBL/GenBank/DDBJ databases">
        <title>Sequencing the genomes of 1000 actinobacteria strains.</title>
        <authorList>
            <person name="Klenk H.-P."/>
        </authorList>
    </citation>
    <scope>NUCLEOTIDE SEQUENCE</scope>
    <source>
        <strain evidence="1">DSM 26152</strain>
    </source>
</reference>
<accession>A0A931D9B7</accession>
<dbReference type="AlphaFoldDB" id="A0A931D9B7"/>
<comment type="caution">
    <text evidence="1">The sequence shown here is derived from an EMBL/GenBank/DDBJ whole genome shotgun (WGS) entry which is preliminary data.</text>
</comment>
<dbReference type="RefSeq" id="WP_196835706.1">
    <property type="nucleotide sequence ID" value="NZ_JADOTZ010000001.1"/>
</dbReference>
<proteinExistence type="predicted"/>
<keyword evidence="2" id="KW-1185">Reference proteome</keyword>
<organism evidence="1 2">
    <name type="scientific">Zhihengliuella flava</name>
    <dbReference type="NCBI Taxonomy" id="1285193"/>
    <lineage>
        <taxon>Bacteria</taxon>
        <taxon>Bacillati</taxon>
        <taxon>Actinomycetota</taxon>
        <taxon>Actinomycetes</taxon>
        <taxon>Micrococcales</taxon>
        <taxon>Micrococcaceae</taxon>
        <taxon>Zhihengliuella</taxon>
    </lineage>
</organism>
<dbReference type="EMBL" id="JADOTZ010000001">
    <property type="protein sequence ID" value="MBG6084388.1"/>
    <property type="molecule type" value="Genomic_DNA"/>
</dbReference>
<name>A0A931D9B7_9MICC</name>
<evidence type="ECO:0000313" key="2">
    <source>
        <dbReference type="Proteomes" id="UP000625033"/>
    </source>
</evidence>